<comment type="caution">
    <text evidence="2">The sequence shown here is derived from an EMBL/GenBank/DDBJ whole genome shotgun (WGS) entry which is preliminary data.</text>
</comment>
<feature type="non-terminal residue" evidence="2">
    <location>
        <position position="1"/>
    </location>
</feature>
<proteinExistence type="predicted"/>
<evidence type="ECO:0000313" key="3">
    <source>
        <dbReference type="Proteomes" id="UP001497623"/>
    </source>
</evidence>
<name>A0AAV2PXI8_MEGNR</name>
<evidence type="ECO:0000256" key="1">
    <source>
        <dbReference type="SAM" id="Phobius"/>
    </source>
</evidence>
<dbReference type="EMBL" id="CAXKWB010001904">
    <property type="protein sequence ID" value="CAL4065769.1"/>
    <property type="molecule type" value="Genomic_DNA"/>
</dbReference>
<dbReference type="Proteomes" id="UP001497623">
    <property type="component" value="Unassembled WGS sequence"/>
</dbReference>
<sequence>SVSHRLLGSSDIPYPRVFVYLDHIDLLYTNSIPMADTCGHSDSGRLQNNECTICTNHAPVHCEVALVGRHSVITMNECDGNDSIGPDNDNKDTLLYKPKEPRPWTPDNDAGSWTPFLVKMFSVGTLICIGIVILYYIMVNVLTRKPVG</sequence>
<accession>A0AAV2PXI8</accession>
<feature type="transmembrane region" description="Helical" evidence="1">
    <location>
        <begin position="116"/>
        <end position="137"/>
    </location>
</feature>
<keyword evidence="3" id="KW-1185">Reference proteome</keyword>
<keyword evidence="1" id="KW-0472">Membrane</keyword>
<gene>
    <name evidence="2" type="ORF">MNOR_LOCUS5058</name>
</gene>
<dbReference type="AlphaFoldDB" id="A0AAV2PXI8"/>
<evidence type="ECO:0000313" key="2">
    <source>
        <dbReference type="EMBL" id="CAL4065769.1"/>
    </source>
</evidence>
<protein>
    <submittedName>
        <fullName evidence="2">Uncharacterized protein</fullName>
    </submittedName>
</protein>
<keyword evidence="1" id="KW-1133">Transmembrane helix</keyword>
<organism evidence="2 3">
    <name type="scientific">Meganyctiphanes norvegica</name>
    <name type="common">Northern krill</name>
    <name type="synonym">Thysanopoda norvegica</name>
    <dbReference type="NCBI Taxonomy" id="48144"/>
    <lineage>
        <taxon>Eukaryota</taxon>
        <taxon>Metazoa</taxon>
        <taxon>Ecdysozoa</taxon>
        <taxon>Arthropoda</taxon>
        <taxon>Crustacea</taxon>
        <taxon>Multicrustacea</taxon>
        <taxon>Malacostraca</taxon>
        <taxon>Eumalacostraca</taxon>
        <taxon>Eucarida</taxon>
        <taxon>Euphausiacea</taxon>
        <taxon>Euphausiidae</taxon>
        <taxon>Meganyctiphanes</taxon>
    </lineage>
</organism>
<reference evidence="2 3" key="1">
    <citation type="submission" date="2024-05" db="EMBL/GenBank/DDBJ databases">
        <authorList>
            <person name="Wallberg A."/>
        </authorList>
    </citation>
    <scope>NUCLEOTIDE SEQUENCE [LARGE SCALE GENOMIC DNA]</scope>
</reference>
<keyword evidence="1" id="KW-0812">Transmembrane</keyword>